<dbReference type="GO" id="GO:0019287">
    <property type="term" value="P:isopentenyl diphosphate biosynthetic process, mevalonate pathway"/>
    <property type="evidence" value="ECO:0007669"/>
    <property type="project" value="UniProtKB-UniPathway"/>
</dbReference>
<evidence type="ECO:0000256" key="5">
    <source>
        <dbReference type="ARBA" id="ARBA00022777"/>
    </source>
</evidence>
<accession>G5KFG2</accession>
<dbReference type="UniPathway" id="UPA00057">
    <property type="reaction ID" value="UER00099"/>
</dbReference>
<organism evidence="9 10">
    <name type="scientific">Streptococcus urinalis 2285-97</name>
    <dbReference type="NCBI Taxonomy" id="764291"/>
    <lineage>
        <taxon>Bacteria</taxon>
        <taxon>Bacillati</taxon>
        <taxon>Bacillota</taxon>
        <taxon>Bacilli</taxon>
        <taxon>Lactobacillales</taxon>
        <taxon>Streptococcaceae</taxon>
        <taxon>Streptococcus</taxon>
    </lineage>
</organism>
<keyword evidence="5 9" id="KW-0418">Kinase</keyword>
<evidence type="ECO:0000259" key="7">
    <source>
        <dbReference type="Pfam" id="PF00288"/>
    </source>
</evidence>
<keyword evidence="10" id="KW-1185">Reference proteome</keyword>
<dbReference type="InterPro" id="IPR035102">
    <property type="entry name" value="Phosphomevalonate_kinase"/>
</dbReference>
<comment type="caution">
    <text evidence="9">The sequence shown here is derived from an EMBL/GenBank/DDBJ whole genome shotgun (WGS) entry which is preliminary data.</text>
</comment>
<dbReference type="GO" id="GO:0005524">
    <property type="term" value="F:ATP binding"/>
    <property type="evidence" value="ECO:0007669"/>
    <property type="project" value="UniProtKB-KW"/>
</dbReference>
<dbReference type="eggNOG" id="COG1577">
    <property type="taxonomic scope" value="Bacteria"/>
</dbReference>
<dbReference type="Pfam" id="PF08544">
    <property type="entry name" value="GHMP_kinases_C"/>
    <property type="match status" value="1"/>
</dbReference>
<dbReference type="InterPro" id="IPR014721">
    <property type="entry name" value="Ribsml_uS5_D2-typ_fold_subgr"/>
</dbReference>
<evidence type="ECO:0000313" key="10">
    <source>
        <dbReference type="Proteomes" id="UP000005388"/>
    </source>
</evidence>
<feature type="domain" description="GHMP kinase N-terminal" evidence="7">
    <location>
        <begin position="85"/>
        <end position="158"/>
    </location>
</feature>
<dbReference type="Gene3D" id="3.30.70.890">
    <property type="entry name" value="GHMP kinase, C-terminal domain"/>
    <property type="match status" value="1"/>
</dbReference>
<evidence type="ECO:0000256" key="3">
    <source>
        <dbReference type="ARBA" id="ARBA00022679"/>
    </source>
</evidence>
<dbReference type="EMBL" id="AEUZ02000001">
    <property type="protein sequence ID" value="EHJ56365.1"/>
    <property type="molecule type" value="Genomic_DNA"/>
</dbReference>
<keyword evidence="4" id="KW-0547">Nucleotide-binding</keyword>
<dbReference type="EC" id="2.7.4.2" evidence="2"/>
<name>G5KFG2_9STRE</name>
<dbReference type="RefSeq" id="WP_006739126.1">
    <property type="nucleotide sequence ID" value="NZ_AEUZ02000001.1"/>
</dbReference>
<dbReference type="PANTHER" id="PTHR31814">
    <property type="match status" value="1"/>
</dbReference>
<dbReference type="GO" id="GO:0004631">
    <property type="term" value="F:phosphomevalonate kinase activity"/>
    <property type="evidence" value="ECO:0007669"/>
    <property type="project" value="UniProtKB-EC"/>
</dbReference>
<dbReference type="NCBIfam" id="TIGR01220">
    <property type="entry name" value="Pmev_kin_Gr_pos"/>
    <property type="match status" value="1"/>
</dbReference>
<sequence length="333" mass="37629">MTKNATVHTGGKLYVLGEYAILYPGQKAILAYIPIYMTAKISQHSTFKIYSDMYGDSVSLSSDKRYRLIQETIQTFFDFFEMDSHTIPPFFLQITGKMEKNGKKFGIGSSGSVTVLTLKALASFYEIELSKDLLFKLSAYTLLKLGDNGSMGDIACISHEQFVFYQSFDRNKVKSWQNKESIQETIARDWHYKISVIEPHLKGIFMAGWTKVPAISKEMINQVYANITEEFLVNTNNLVDKCFSAMKTNNQEALKSIISSFADMLSQLHPNIVTQPLRRLIEISNDNHAVAKSSGAGGGDCGIAFAFSPSDFNEIKIKWQQEEIELLYTESWI</sequence>
<dbReference type="InterPro" id="IPR020568">
    <property type="entry name" value="Ribosomal_Su5_D2-typ_SF"/>
</dbReference>
<dbReference type="InterPro" id="IPR005917">
    <property type="entry name" value="Pmev_kinase_bact"/>
</dbReference>
<gene>
    <name evidence="9" type="ORF">STRUR_1006</name>
</gene>
<keyword evidence="6" id="KW-0067">ATP-binding</keyword>
<dbReference type="PANTHER" id="PTHR31814:SF2">
    <property type="entry name" value="PHOSPHOMEVALONATE KINASE"/>
    <property type="match status" value="1"/>
</dbReference>
<dbReference type="Proteomes" id="UP000005388">
    <property type="component" value="Unassembled WGS sequence"/>
</dbReference>
<dbReference type="STRING" id="764291.STRUR_1006"/>
<dbReference type="AlphaFoldDB" id="G5KFG2"/>
<dbReference type="Gene3D" id="3.30.230.10">
    <property type="match status" value="1"/>
</dbReference>
<feature type="domain" description="GHMP kinase C-terminal" evidence="8">
    <location>
        <begin position="244"/>
        <end position="320"/>
    </location>
</feature>
<dbReference type="InterPro" id="IPR036554">
    <property type="entry name" value="GHMP_kinase_C_sf"/>
</dbReference>
<protein>
    <recommendedName>
        <fullName evidence="2">phosphomevalonate kinase</fullName>
        <ecNumber evidence="2">2.7.4.2</ecNumber>
    </recommendedName>
</protein>
<keyword evidence="3 9" id="KW-0808">Transferase</keyword>
<reference evidence="9 10" key="1">
    <citation type="journal article" date="2014" name="Int. J. Syst. Evol. Microbiol.">
        <title>Phylogenomics and the dynamic genome evolution of the genus Streptococcus.</title>
        <authorList>
            <consortium name="The Broad Institute Genome Sequencing Platform"/>
            <person name="Richards V.P."/>
            <person name="Palmer S.R."/>
            <person name="Pavinski Bitar P.D."/>
            <person name="Qin X."/>
            <person name="Weinstock G.M."/>
            <person name="Highlander S.K."/>
            <person name="Town C.D."/>
            <person name="Burne R.A."/>
            <person name="Stanhope M.J."/>
        </authorList>
    </citation>
    <scope>NUCLEOTIDE SEQUENCE [LARGE SCALE GENOMIC DNA]</scope>
    <source>
        <strain evidence="9 10">2285-97</strain>
    </source>
</reference>
<dbReference type="Pfam" id="PF00288">
    <property type="entry name" value="GHMP_kinases_N"/>
    <property type="match status" value="1"/>
</dbReference>
<evidence type="ECO:0000256" key="6">
    <source>
        <dbReference type="ARBA" id="ARBA00022840"/>
    </source>
</evidence>
<evidence type="ECO:0000256" key="2">
    <source>
        <dbReference type="ARBA" id="ARBA00012958"/>
    </source>
</evidence>
<evidence type="ECO:0000313" key="9">
    <source>
        <dbReference type="EMBL" id="EHJ56365.1"/>
    </source>
</evidence>
<dbReference type="InterPro" id="IPR006204">
    <property type="entry name" value="GHMP_kinase_N_dom"/>
</dbReference>
<comment type="pathway">
    <text evidence="1">Isoprenoid biosynthesis; isopentenyl diphosphate biosynthesis via mevalonate pathway; isopentenyl diphosphate from (R)-mevalonate: step 2/3.</text>
</comment>
<dbReference type="SUPFAM" id="SSF54211">
    <property type="entry name" value="Ribosomal protein S5 domain 2-like"/>
    <property type="match status" value="1"/>
</dbReference>
<evidence type="ECO:0000256" key="4">
    <source>
        <dbReference type="ARBA" id="ARBA00022741"/>
    </source>
</evidence>
<dbReference type="InterPro" id="IPR013750">
    <property type="entry name" value="GHMP_kinase_C_dom"/>
</dbReference>
<dbReference type="SUPFAM" id="SSF55060">
    <property type="entry name" value="GHMP Kinase, C-terminal domain"/>
    <property type="match status" value="1"/>
</dbReference>
<evidence type="ECO:0000259" key="8">
    <source>
        <dbReference type="Pfam" id="PF08544"/>
    </source>
</evidence>
<evidence type="ECO:0000256" key="1">
    <source>
        <dbReference type="ARBA" id="ARBA00005017"/>
    </source>
</evidence>
<proteinExistence type="predicted"/>